<dbReference type="GO" id="GO:0005886">
    <property type="term" value="C:plasma membrane"/>
    <property type="evidence" value="ECO:0007669"/>
    <property type="project" value="UniProtKB-SubCell"/>
</dbReference>
<evidence type="ECO:0000259" key="11">
    <source>
        <dbReference type="PROSITE" id="PS50111"/>
    </source>
</evidence>
<dbReference type="PROSITE" id="PS50885">
    <property type="entry name" value="HAMP"/>
    <property type="match status" value="1"/>
</dbReference>
<accession>A0A1T4WKF3</accession>
<dbReference type="EMBL" id="FUYA01000008">
    <property type="protein sequence ID" value="SKA77395.1"/>
    <property type="molecule type" value="Genomic_DNA"/>
</dbReference>
<evidence type="ECO:0000256" key="9">
    <source>
        <dbReference type="SAM" id="Coils"/>
    </source>
</evidence>
<dbReference type="SUPFAM" id="SSF58104">
    <property type="entry name" value="Methyl-accepting chemotaxis protein (MCP) signaling domain"/>
    <property type="match status" value="1"/>
</dbReference>
<evidence type="ECO:0000259" key="12">
    <source>
        <dbReference type="PROSITE" id="PS50885"/>
    </source>
</evidence>
<keyword evidence="9" id="KW-0175">Coiled coil</keyword>
<dbReference type="Proteomes" id="UP000189733">
    <property type="component" value="Unassembled WGS sequence"/>
</dbReference>
<dbReference type="Gene3D" id="1.10.8.500">
    <property type="entry name" value="HAMP domain in histidine kinase"/>
    <property type="match status" value="1"/>
</dbReference>
<comment type="similarity">
    <text evidence="7">Belongs to the methyl-accepting chemotaxis (MCP) protein family.</text>
</comment>
<dbReference type="InterPro" id="IPR003660">
    <property type="entry name" value="HAMP_dom"/>
</dbReference>
<dbReference type="CDD" id="cd06225">
    <property type="entry name" value="HAMP"/>
    <property type="match status" value="1"/>
</dbReference>
<dbReference type="SMART" id="SM00304">
    <property type="entry name" value="HAMP"/>
    <property type="match status" value="1"/>
</dbReference>
<dbReference type="FunFam" id="1.10.287.950:FF:000001">
    <property type="entry name" value="Methyl-accepting chemotaxis sensory transducer"/>
    <property type="match status" value="1"/>
</dbReference>
<evidence type="ECO:0000313" key="14">
    <source>
        <dbReference type="Proteomes" id="UP000189733"/>
    </source>
</evidence>
<dbReference type="PANTHER" id="PTHR32089">
    <property type="entry name" value="METHYL-ACCEPTING CHEMOTAXIS PROTEIN MCPB"/>
    <property type="match status" value="1"/>
</dbReference>
<dbReference type="CDD" id="cd11386">
    <property type="entry name" value="MCP_signal"/>
    <property type="match status" value="1"/>
</dbReference>
<dbReference type="Gene3D" id="3.30.450.20">
    <property type="entry name" value="PAS domain"/>
    <property type="match status" value="1"/>
</dbReference>
<dbReference type="SMART" id="SM01049">
    <property type="entry name" value="Cache_2"/>
    <property type="match status" value="1"/>
</dbReference>
<reference evidence="13 14" key="1">
    <citation type="submission" date="2017-02" db="EMBL/GenBank/DDBJ databases">
        <authorList>
            <person name="Peterson S.W."/>
        </authorList>
    </citation>
    <scope>NUCLEOTIDE SEQUENCE [LARGE SCALE GENOMIC DNA]</scope>
    <source>
        <strain evidence="13 14">DSM 18034</strain>
    </source>
</reference>
<comment type="subcellular location">
    <subcellularLocation>
        <location evidence="1">Cell membrane</location>
        <topology evidence="1">Multi-pass membrane protein</topology>
    </subcellularLocation>
</comment>
<dbReference type="RefSeq" id="WP_078685623.1">
    <property type="nucleotide sequence ID" value="NZ_FUYA01000008.1"/>
</dbReference>
<gene>
    <name evidence="13" type="ORF">SAMN02745702_02340</name>
</gene>
<name>A0A1T4WKF3_9BACT</name>
<sequence length="600" mass="64987">MKYLSLRKKLLFLFFIALSTALCIIATSLFFSSQLTKTQVKTATSLMLSGEKEKIKVATDLMATTLSQSLANTENLEQKQQLLQRGIQNAFFEKDSSGYFYVYQGTVNVAHPVNPSLIGRDLRNTKSSDGIFSVQELNRVAHSGGGFITFTWNKPGSSSPVEKLGYATMIPGTNYWIGSGVYLDDIAQKKQQIQDTAEAHSQRSFLFQTLVALGLLACLLLPMILFISKSILGPIQKTQRAAQKIAAGDFDIHLETARNDEVGELQNALASMAHSLQSTMQELADKEHEAAIQAEEARSAKDDAEEATQQAKHKANTLQLAAHKLAAIIDAVSAASDGIMVQVEQSSRGAHEQALRVDDTAASMEEMNATVLEVARNATETASAAQTSKQIAEEGASFVQQVVEEIDQVAEQSMVLMGNMKKLGKDTESIGEILNVISDIADQTNLLALNAAIEAARAGEAGRGFAVVADEVRKLAEKTMAATRDVASAIQSIQEDTRKHVADTVQSTEKFAHVKEQASISGQSLEKIVTYVSSANNQVQSIAAAAEQQSAASEEISRSISDINQISKETFQAMDSSKNEVLKLKEQVATLHDLIEHMNA</sequence>
<keyword evidence="4 10" id="KW-1133">Transmembrane helix</keyword>
<feature type="domain" description="Methyl-accepting transducer" evidence="11">
    <location>
        <begin position="328"/>
        <end position="564"/>
    </location>
</feature>
<protein>
    <submittedName>
        <fullName evidence="13">Methyl-accepting chemotaxis sensory transducer with Cache sensor</fullName>
    </submittedName>
</protein>
<dbReference type="Gene3D" id="1.10.287.950">
    <property type="entry name" value="Methyl-accepting chemotaxis protein"/>
    <property type="match status" value="1"/>
</dbReference>
<dbReference type="PROSITE" id="PS50111">
    <property type="entry name" value="CHEMOTAXIS_TRANSDUC_2"/>
    <property type="match status" value="1"/>
</dbReference>
<dbReference type="STRING" id="1121442.SAMN02745702_02340"/>
<feature type="transmembrane region" description="Helical" evidence="10">
    <location>
        <begin position="205"/>
        <end position="227"/>
    </location>
</feature>
<dbReference type="GO" id="GO:0007165">
    <property type="term" value="P:signal transduction"/>
    <property type="evidence" value="ECO:0007669"/>
    <property type="project" value="UniProtKB-KW"/>
</dbReference>
<evidence type="ECO:0000256" key="8">
    <source>
        <dbReference type="PROSITE-ProRule" id="PRU00284"/>
    </source>
</evidence>
<dbReference type="AlphaFoldDB" id="A0A1T4WKF3"/>
<organism evidence="13 14">
    <name type="scientific">Desulfobaculum bizertense DSM 18034</name>
    <dbReference type="NCBI Taxonomy" id="1121442"/>
    <lineage>
        <taxon>Bacteria</taxon>
        <taxon>Pseudomonadati</taxon>
        <taxon>Thermodesulfobacteriota</taxon>
        <taxon>Desulfovibrionia</taxon>
        <taxon>Desulfovibrionales</taxon>
        <taxon>Desulfovibrionaceae</taxon>
        <taxon>Desulfobaculum</taxon>
    </lineage>
</organism>
<dbReference type="InterPro" id="IPR033480">
    <property type="entry name" value="sCache_2"/>
</dbReference>
<dbReference type="Pfam" id="PF17200">
    <property type="entry name" value="sCache_2"/>
    <property type="match status" value="1"/>
</dbReference>
<keyword evidence="2" id="KW-1003">Cell membrane</keyword>
<dbReference type="Pfam" id="PF00015">
    <property type="entry name" value="MCPsignal"/>
    <property type="match status" value="1"/>
</dbReference>
<dbReference type="SMART" id="SM00283">
    <property type="entry name" value="MA"/>
    <property type="match status" value="1"/>
</dbReference>
<keyword evidence="3 10" id="KW-0812">Transmembrane</keyword>
<keyword evidence="6 8" id="KW-0807">Transducer</keyword>
<keyword evidence="5 10" id="KW-0472">Membrane</keyword>
<evidence type="ECO:0000256" key="10">
    <source>
        <dbReference type="SAM" id="Phobius"/>
    </source>
</evidence>
<dbReference type="Pfam" id="PF00672">
    <property type="entry name" value="HAMP"/>
    <property type="match status" value="1"/>
</dbReference>
<evidence type="ECO:0000256" key="4">
    <source>
        <dbReference type="ARBA" id="ARBA00022989"/>
    </source>
</evidence>
<proteinExistence type="inferred from homology"/>
<evidence type="ECO:0000256" key="5">
    <source>
        <dbReference type="ARBA" id="ARBA00023136"/>
    </source>
</evidence>
<evidence type="ECO:0000256" key="6">
    <source>
        <dbReference type="ARBA" id="ARBA00023224"/>
    </source>
</evidence>
<dbReference type="GO" id="GO:0006935">
    <property type="term" value="P:chemotaxis"/>
    <property type="evidence" value="ECO:0007669"/>
    <property type="project" value="UniProtKB-ARBA"/>
</dbReference>
<dbReference type="InterPro" id="IPR004089">
    <property type="entry name" value="MCPsignal_dom"/>
</dbReference>
<feature type="coiled-coil region" evidence="9">
    <location>
        <begin position="290"/>
        <end position="321"/>
    </location>
</feature>
<evidence type="ECO:0000256" key="2">
    <source>
        <dbReference type="ARBA" id="ARBA00022475"/>
    </source>
</evidence>
<keyword evidence="14" id="KW-1185">Reference proteome</keyword>
<evidence type="ECO:0000256" key="7">
    <source>
        <dbReference type="ARBA" id="ARBA00029447"/>
    </source>
</evidence>
<feature type="domain" description="HAMP" evidence="12">
    <location>
        <begin position="229"/>
        <end position="281"/>
    </location>
</feature>
<evidence type="ECO:0000256" key="3">
    <source>
        <dbReference type="ARBA" id="ARBA00022692"/>
    </source>
</evidence>
<evidence type="ECO:0000313" key="13">
    <source>
        <dbReference type="EMBL" id="SKA77395.1"/>
    </source>
</evidence>
<dbReference type="OrthoDB" id="9787709at2"/>
<dbReference type="PANTHER" id="PTHR32089:SF112">
    <property type="entry name" value="LYSOZYME-LIKE PROTEIN-RELATED"/>
    <property type="match status" value="1"/>
</dbReference>
<evidence type="ECO:0000256" key="1">
    <source>
        <dbReference type="ARBA" id="ARBA00004651"/>
    </source>
</evidence>